<reference evidence="3" key="3">
    <citation type="submission" date="2019-06" db="EMBL/GenBank/DDBJ databases">
        <authorList>
            <person name="Poynton C."/>
            <person name="Hasenbein S."/>
            <person name="Benoit J.B."/>
            <person name="Sepulveda M.S."/>
            <person name="Poelchau M.F."/>
            <person name="Murali S.C."/>
            <person name="Chen S."/>
            <person name="Glastad K.M."/>
            <person name="Werren J.H."/>
            <person name="Vineis J.H."/>
            <person name="Bowen J.L."/>
            <person name="Friedrich M."/>
            <person name="Jones J."/>
            <person name="Robertson H.M."/>
            <person name="Feyereisen R."/>
            <person name="Mechler-Hickson A."/>
            <person name="Mathers N."/>
            <person name="Lee C.E."/>
            <person name="Colbourne J.K."/>
            <person name="Biales A."/>
            <person name="Johnston J.S."/>
            <person name="Wellborn G.A."/>
            <person name="Rosendale A.J."/>
            <person name="Cridge A.G."/>
            <person name="Munoz-Torres M.C."/>
            <person name="Bain P.A."/>
            <person name="Manny A.R."/>
            <person name="Major K.M."/>
            <person name="Lambert F.N."/>
            <person name="Vulpe C.D."/>
            <person name="Tuck P."/>
            <person name="Blalock B.J."/>
            <person name="Lin Y.-Y."/>
            <person name="Smith M.E."/>
            <person name="Ochoa-Acuna H."/>
            <person name="Chen M.-J.M."/>
            <person name="Childers C.P."/>
            <person name="Qu J."/>
            <person name="Dugan S."/>
            <person name="Lee S.L."/>
            <person name="Chao H."/>
            <person name="Dinh H."/>
            <person name="Han Y."/>
            <person name="Doddapaneni H."/>
            <person name="Worley K.C."/>
            <person name="Muzny D.M."/>
            <person name="Gibbs R.A."/>
            <person name="Richards S."/>
        </authorList>
    </citation>
    <scope>NUCLEOTIDE SEQUENCE</scope>
    <source>
        <strain evidence="3">HAZT.00-mixed</strain>
        <tissue evidence="3">Whole organism</tissue>
    </source>
</reference>
<dbReference type="AlphaFoldDB" id="A0A6A0H1T7"/>
<dbReference type="GO" id="GO:0003824">
    <property type="term" value="F:catalytic activity"/>
    <property type="evidence" value="ECO:0007669"/>
    <property type="project" value="InterPro"/>
</dbReference>
<reference evidence="3" key="2">
    <citation type="journal article" date="2018" name="Environ. Sci. Technol.">
        <title>The Toxicogenome of Hyalella azteca: A Model for Sediment Ecotoxicology and Evolutionary Toxicology.</title>
        <authorList>
            <person name="Poynton H.C."/>
            <person name="Hasenbein S."/>
            <person name="Benoit J.B."/>
            <person name="Sepulveda M.S."/>
            <person name="Poelchau M.F."/>
            <person name="Hughes D.S.T."/>
            <person name="Murali S.C."/>
            <person name="Chen S."/>
            <person name="Glastad K.M."/>
            <person name="Goodisman M.A.D."/>
            <person name="Werren J.H."/>
            <person name="Vineis J.H."/>
            <person name="Bowen J.L."/>
            <person name="Friedrich M."/>
            <person name="Jones J."/>
            <person name="Robertson H.M."/>
            <person name="Feyereisen R."/>
            <person name="Mechler-Hickson A."/>
            <person name="Mathers N."/>
            <person name="Lee C.E."/>
            <person name="Colbourne J.K."/>
            <person name="Biales A."/>
            <person name="Johnston J.S."/>
            <person name="Wellborn G.A."/>
            <person name="Rosendale A.J."/>
            <person name="Cridge A.G."/>
            <person name="Munoz-Torres M.C."/>
            <person name="Bain P.A."/>
            <person name="Manny A.R."/>
            <person name="Major K.M."/>
            <person name="Lambert F.N."/>
            <person name="Vulpe C.D."/>
            <person name="Tuck P."/>
            <person name="Blalock B.J."/>
            <person name="Lin Y.Y."/>
            <person name="Smith M.E."/>
            <person name="Ochoa-Acuna H."/>
            <person name="Chen M.M."/>
            <person name="Childers C.P."/>
            <person name="Qu J."/>
            <person name="Dugan S."/>
            <person name="Lee S.L."/>
            <person name="Chao H."/>
            <person name="Dinh H."/>
            <person name="Han Y."/>
            <person name="Doddapaneni H."/>
            <person name="Worley K.C."/>
            <person name="Muzny D.M."/>
            <person name="Gibbs R.A."/>
            <person name="Richards S."/>
        </authorList>
    </citation>
    <scope>NUCLEOTIDE SEQUENCE</scope>
    <source>
        <strain evidence="3">HAZT.00-mixed</strain>
        <tissue evidence="3">Whole organism</tissue>
    </source>
</reference>
<feature type="signal peptide" evidence="1">
    <location>
        <begin position="1"/>
        <end position="26"/>
    </location>
</feature>
<reference evidence="3" key="1">
    <citation type="submission" date="2014-08" db="EMBL/GenBank/DDBJ databases">
        <authorList>
            <person name="Murali S."/>
            <person name="Richards S."/>
            <person name="Bandaranaike D."/>
            <person name="Bellair M."/>
            <person name="Blankenburg K."/>
            <person name="Chao H."/>
            <person name="Dinh H."/>
            <person name="Doddapaneni H."/>
            <person name="Dugan-Rocha S."/>
            <person name="Elkadiri S."/>
            <person name="Gnanaolivu R."/>
            <person name="Hughes D."/>
            <person name="Lee S."/>
            <person name="Li M."/>
            <person name="Ming W."/>
            <person name="Munidasa M."/>
            <person name="Muniz J."/>
            <person name="Nguyen L."/>
            <person name="Osuji N."/>
            <person name="Pu L.-L."/>
            <person name="Puazo M."/>
            <person name="Skinner E."/>
            <person name="Qu C."/>
            <person name="Quiroz J."/>
            <person name="Raj R."/>
            <person name="Weissenberger G."/>
            <person name="Xin Y."/>
            <person name="Zou X."/>
            <person name="Han Y."/>
            <person name="Worley K."/>
            <person name="Muzny D."/>
            <person name="Gibbs R."/>
        </authorList>
    </citation>
    <scope>NUCLEOTIDE SEQUENCE</scope>
    <source>
        <strain evidence="3">HAZT.00-mixed</strain>
        <tissue evidence="3">Whole organism</tissue>
    </source>
</reference>
<comment type="caution">
    <text evidence="3">The sequence shown here is derived from an EMBL/GenBank/DDBJ whole genome shotgun (WGS) entry which is preliminary data.</text>
</comment>
<keyword evidence="1" id="KW-0732">Signal</keyword>
<dbReference type="Proteomes" id="UP000711488">
    <property type="component" value="Unassembled WGS sequence"/>
</dbReference>
<feature type="chain" id="PRO_5025400522" description="Endonuclease/exonuclease/phosphatase domain-containing protein" evidence="1">
    <location>
        <begin position="27"/>
        <end position="178"/>
    </location>
</feature>
<feature type="domain" description="Endonuclease/exonuclease/phosphatase" evidence="2">
    <location>
        <begin position="97"/>
        <end position="174"/>
    </location>
</feature>
<accession>A0A6A0H1T7</accession>
<dbReference type="EMBL" id="JQDR03008837">
    <property type="protein sequence ID" value="KAA0196554.1"/>
    <property type="molecule type" value="Genomic_DNA"/>
</dbReference>
<name>A0A6A0H1T7_HYAAZ</name>
<organism evidence="3">
    <name type="scientific">Hyalella azteca</name>
    <name type="common">Amphipod</name>
    <dbReference type="NCBI Taxonomy" id="294128"/>
    <lineage>
        <taxon>Eukaryota</taxon>
        <taxon>Metazoa</taxon>
        <taxon>Ecdysozoa</taxon>
        <taxon>Arthropoda</taxon>
        <taxon>Crustacea</taxon>
        <taxon>Multicrustacea</taxon>
        <taxon>Malacostraca</taxon>
        <taxon>Eumalacostraca</taxon>
        <taxon>Peracarida</taxon>
        <taxon>Amphipoda</taxon>
        <taxon>Senticaudata</taxon>
        <taxon>Talitrida</taxon>
        <taxon>Talitroidea</taxon>
        <taxon>Hyalellidae</taxon>
        <taxon>Hyalella</taxon>
    </lineage>
</organism>
<dbReference type="OrthoDB" id="6372692at2759"/>
<dbReference type="Pfam" id="PF14529">
    <property type="entry name" value="Exo_endo_phos_2"/>
    <property type="match status" value="1"/>
</dbReference>
<dbReference type="Gene3D" id="3.60.10.10">
    <property type="entry name" value="Endonuclease/exonuclease/phosphatase"/>
    <property type="match status" value="1"/>
</dbReference>
<gene>
    <name evidence="3" type="ORF">HAZT_HAZT005288</name>
</gene>
<evidence type="ECO:0000313" key="3">
    <source>
        <dbReference type="EMBL" id="KAA0196554.1"/>
    </source>
</evidence>
<dbReference type="SUPFAM" id="SSF56219">
    <property type="entry name" value="DNase I-like"/>
    <property type="match status" value="1"/>
</dbReference>
<dbReference type="InterPro" id="IPR036691">
    <property type="entry name" value="Endo/exonu/phosph_ase_sf"/>
</dbReference>
<evidence type="ECO:0000256" key="1">
    <source>
        <dbReference type="SAM" id="SignalP"/>
    </source>
</evidence>
<dbReference type="InterPro" id="IPR005135">
    <property type="entry name" value="Endo/exonuclease/phosphatase"/>
</dbReference>
<evidence type="ECO:0000259" key="2">
    <source>
        <dbReference type="Pfam" id="PF14529"/>
    </source>
</evidence>
<proteinExistence type="predicted"/>
<protein>
    <recommendedName>
        <fullName evidence="2">Endonuclease/exonuclease/phosphatase domain-containing protein</fullName>
    </recommendedName>
</protein>
<sequence length="178" mass="19310">MVELAHFLVTHSVLVVAIQDSKLTEASNIPTFPGYTLVRRDKPIGPRTGDGGLFFIVNHTVLYSPIPSDHLFPGDSTTEHQAISKLFSISIDGAQFHLYNIYIPPPTSCPPGFSPSLSPLLKLDAHNTILMGDFNAHNPAWFSATQGDRAAARGAALINQIDSSQLILLNQVTPTRLP</sequence>